<evidence type="ECO:0000256" key="8">
    <source>
        <dbReference type="SAM" id="Phobius"/>
    </source>
</evidence>
<dbReference type="PANTHER" id="PTHR43107">
    <property type="entry name" value="LONG-CHAIN FATTY ACID TRANSPORT PROTEIN"/>
    <property type="match status" value="1"/>
</dbReference>
<dbReference type="InterPro" id="IPR000873">
    <property type="entry name" value="AMP-dep_synth/lig_dom"/>
</dbReference>
<dbReference type="InterPro" id="IPR020845">
    <property type="entry name" value="AMP-binding_CS"/>
</dbReference>
<gene>
    <name evidence="10" type="ORF">WA026_017864</name>
</gene>
<comment type="catalytic activity">
    <reaction evidence="5">
        <text>a very long-chain fatty acid + ATP + CoA = a very long-chain fatty acyl-CoA + AMP + diphosphate</text>
        <dbReference type="Rhea" id="RHEA:54536"/>
        <dbReference type="ChEBI" id="CHEBI:30616"/>
        <dbReference type="ChEBI" id="CHEBI:33019"/>
        <dbReference type="ChEBI" id="CHEBI:57287"/>
        <dbReference type="ChEBI" id="CHEBI:58950"/>
        <dbReference type="ChEBI" id="CHEBI:138261"/>
        <dbReference type="ChEBI" id="CHEBI:456215"/>
    </reaction>
    <physiologicalReaction direction="left-to-right" evidence="5">
        <dbReference type="Rhea" id="RHEA:54537"/>
    </physiologicalReaction>
</comment>
<organism evidence="10 11">
    <name type="scientific">Henosepilachna vigintioctopunctata</name>
    <dbReference type="NCBI Taxonomy" id="420089"/>
    <lineage>
        <taxon>Eukaryota</taxon>
        <taxon>Metazoa</taxon>
        <taxon>Ecdysozoa</taxon>
        <taxon>Arthropoda</taxon>
        <taxon>Hexapoda</taxon>
        <taxon>Insecta</taxon>
        <taxon>Pterygota</taxon>
        <taxon>Neoptera</taxon>
        <taxon>Endopterygota</taxon>
        <taxon>Coleoptera</taxon>
        <taxon>Polyphaga</taxon>
        <taxon>Cucujiformia</taxon>
        <taxon>Coccinelloidea</taxon>
        <taxon>Coccinellidae</taxon>
        <taxon>Epilachninae</taxon>
        <taxon>Epilachnini</taxon>
        <taxon>Henosepilachna</taxon>
    </lineage>
</organism>
<reference evidence="10 11" key="1">
    <citation type="submission" date="2023-03" db="EMBL/GenBank/DDBJ databases">
        <title>Genome insight into feeding habits of ladybird beetles.</title>
        <authorList>
            <person name="Li H.-S."/>
            <person name="Huang Y.-H."/>
            <person name="Pang H."/>
        </authorList>
    </citation>
    <scope>NUCLEOTIDE SEQUENCE [LARGE SCALE GENOMIC DNA]</scope>
    <source>
        <strain evidence="10">SYSU_2023b</strain>
        <tissue evidence="10">Whole body</tissue>
    </source>
</reference>
<evidence type="ECO:0000256" key="7">
    <source>
        <dbReference type="ARBA" id="ARBA00048666"/>
    </source>
</evidence>
<dbReference type="GO" id="GO:0004467">
    <property type="term" value="F:long-chain fatty acid-CoA ligase activity"/>
    <property type="evidence" value="ECO:0007669"/>
    <property type="project" value="TreeGrafter"/>
</dbReference>
<keyword evidence="2" id="KW-0436">Ligase</keyword>
<dbReference type="PROSITE" id="PS00455">
    <property type="entry name" value="AMP_BINDING"/>
    <property type="match status" value="1"/>
</dbReference>
<dbReference type="InterPro" id="IPR042099">
    <property type="entry name" value="ANL_N_sf"/>
</dbReference>
<comment type="caution">
    <text evidence="10">The sequence shown here is derived from an EMBL/GenBank/DDBJ whole genome shotgun (WGS) entry which is preliminary data.</text>
</comment>
<evidence type="ECO:0000259" key="9">
    <source>
        <dbReference type="Pfam" id="PF00501"/>
    </source>
</evidence>
<dbReference type="GO" id="GO:0005886">
    <property type="term" value="C:plasma membrane"/>
    <property type="evidence" value="ECO:0007669"/>
    <property type="project" value="TreeGrafter"/>
</dbReference>
<keyword evidence="4" id="KW-0067">ATP-binding</keyword>
<keyword evidence="11" id="KW-1185">Reference proteome</keyword>
<dbReference type="PANTHER" id="PTHR43107:SF15">
    <property type="entry name" value="FATTY ACID TRANSPORT PROTEIN 3, ISOFORM A"/>
    <property type="match status" value="1"/>
</dbReference>
<dbReference type="Gene3D" id="3.40.50.12780">
    <property type="entry name" value="N-terminal domain of ligase-like"/>
    <property type="match status" value="2"/>
</dbReference>
<name>A0AAW1TX54_9CUCU</name>
<dbReference type="GO" id="GO:0044539">
    <property type="term" value="P:long-chain fatty acid import into cell"/>
    <property type="evidence" value="ECO:0007669"/>
    <property type="project" value="TreeGrafter"/>
</dbReference>
<feature type="transmembrane region" description="Helical" evidence="8">
    <location>
        <begin position="6"/>
        <end position="24"/>
    </location>
</feature>
<dbReference type="AlphaFoldDB" id="A0AAW1TX54"/>
<dbReference type="GO" id="GO:0005324">
    <property type="term" value="F:long-chain fatty acid transmembrane transporter activity"/>
    <property type="evidence" value="ECO:0007669"/>
    <property type="project" value="TreeGrafter"/>
</dbReference>
<accession>A0AAW1TX54</accession>
<keyword evidence="8" id="KW-0812">Transmembrane</keyword>
<feature type="domain" description="AMP-dependent synthetase/ligase" evidence="9">
    <location>
        <begin position="68"/>
        <end position="250"/>
    </location>
</feature>
<protein>
    <recommendedName>
        <fullName evidence="6">Long-chain-fatty-acid--CoA ligase</fullName>
    </recommendedName>
</protein>
<dbReference type="Proteomes" id="UP001431783">
    <property type="component" value="Unassembled WGS sequence"/>
</dbReference>
<comment type="catalytic activity">
    <reaction evidence="7">
        <text>tetracosanoate + ATP + CoA = tetracosanoyl-CoA + AMP + diphosphate</text>
        <dbReference type="Rhea" id="RHEA:33639"/>
        <dbReference type="ChEBI" id="CHEBI:30616"/>
        <dbReference type="ChEBI" id="CHEBI:31014"/>
        <dbReference type="ChEBI" id="CHEBI:33019"/>
        <dbReference type="ChEBI" id="CHEBI:57287"/>
        <dbReference type="ChEBI" id="CHEBI:65052"/>
        <dbReference type="ChEBI" id="CHEBI:456215"/>
    </reaction>
    <physiologicalReaction direction="left-to-right" evidence="7">
        <dbReference type="Rhea" id="RHEA:33640"/>
    </physiologicalReaction>
</comment>
<comment type="similarity">
    <text evidence="1">Belongs to the ATP-dependent AMP-binding enzyme family.</text>
</comment>
<evidence type="ECO:0000256" key="5">
    <source>
        <dbReference type="ARBA" id="ARBA00036527"/>
    </source>
</evidence>
<dbReference type="Pfam" id="PF00501">
    <property type="entry name" value="AMP-binding"/>
    <property type="match status" value="1"/>
</dbReference>
<evidence type="ECO:0000313" key="11">
    <source>
        <dbReference type="Proteomes" id="UP001431783"/>
    </source>
</evidence>
<evidence type="ECO:0000256" key="1">
    <source>
        <dbReference type="ARBA" id="ARBA00006432"/>
    </source>
</evidence>
<keyword evidence="8" id="KW-0472">Membrane</keyword>
<evidence type="ECO:0000256" key="4">
    <source>
        <dbReference type="ARBA" id="ARBA00022840"/>
    </source>
</evidence>
<sequence>MFSIIDIVGVAFLVGIVSTFFLTFQRKSLAIIIKTLPRDLKLIWMFLRLNYNFIYHLQINSTLAKLFRITAKTYPNKIAFHFEDEDWSFERVDILSSKVGQYFKNLGYKRGDSIAILMDSRPEFVCVVLGLAKIGVTAALINVNVVSKDALAHAIRSGNSNSLLYGSRFREVVENLQSVMPELKMFQFNDQPAEILPEASDICSKLEEITDYSLDVDIDAGNTSEIIFFIYTSGTTGLPKASIIRNTRYILGFLTFKLGNFWKDCEKFQCTVSQYIGEMARYVLAAHRKSKEKPTYTLPKMFGNGMKPETWKKFIKTFKVGQIFELYGSTEGNFGLFNLDNTVGSIGYIPLLFDMFAPVLLVKCHPSGEPIKNNQGFCQPCAYNEPGLLLCQVSKIFLLTKFDGYTDKKASEKKLMEGVLRKGDQYFNSGDVMMRDENGYFYFLDRTGDTFRHCR</sequence>
<proteinExistence type="inferred from homology"/>
<keyword evidence="3" id="KW-0547">Nucleotide-binding</keyword>
<evidence type="ECO:0000256" key="2">
    <source>
        <dbReference type="ARBA" id="ARBA00022598"/>
    </source>
</evidence>
<dbReference type="EMBL" id="JARQZJ010000011">
    <property type="protein sequence ID" value="KAK9872405.1"/>
    <property type="molecule type" value="Genomic_DNA"/>
</dbReference>
<evidence type="ECO:0000256" key="3">
    <source>
        <dbReference type="ARBA" id="ARBA00022741"/>
    </source>
</evidence>
<keyword evidence="8" id="KW-1133">Transmembrane helix</keyword>
<dbReference type="GO" id="GO:0005524">
    <property type="term" value="F:ATP binding"/>
    <property type="evidence" value="ECO:0007669"/>
    <property type="project" value="UniProtKB-KW"/>
</dbReference>
<evidence type="ECO:0000256" key="6">
    <source>
        <dbReference type="ARBA" id="ARBA00041297"/>
    </source>
</evidence>
<evidence type="ECO:0000313" key="10">
    <source>
        <dbReference type="EMBL" id="KAK9872405.1"/>
    </source>
</evidence>
<dbReference type="GO" id="GO:0005789">
    <property type="term" value="C:endoplasmic reticulum membrane"/>
    <property type="evidence" value="ECO:0007669"/>
    <property type="project" value="TreeGrafter"/>
</dbReference>
<dbReference type="SUPFAM" id="SSF56801">
    <property type="entry name" value="Acetyl-CoA synthetase-like"/>
    <property type="match status" value="1"/>
</dbReference>